<dbReference type="InterPro" id="IPR000477">
    <property type="entry name" value="RT_dom"/>
</dbReference>
<dbReference type="GO" id="GO:0071897">
    <property type="term" value="P:DNA biosynthetic process"/>
    <property type="evidence" value="ECO:0007669"/>
    <property type="project" value="UniProtKB-ARBA"/>
</dbReference>
<accession>A0A1B6KZP4</accession>
<feature type="domain" description="Reverse transcriptase" evidence="1">
    <location>
        <begin position="1"/>
        <end position="261"/>
    </location>
</feature>
<feature type="non-terminal residue" evidence="2">
    <location>
        <position position="1"/>
    </location>
</feature>
<evidence type="ECO:0000313" key="2">
    <source>
        <dbReference type="EMBL" id="JAT16714.1"/>
    </source>
</evidence>
<dbReference type="InterPro" id="IPR043502">
    <property type="entry name" value="DNA/RNA_pol_sf"/>
</dbReference>
<dbReference type="PROSITE" id="PS50878">
    <property type="entry name" value="RT_POL"/>
    <property type="match status" value="1"/>
</dbReference>
<evidence type="ECO:0000259" key="1">
    <source>
        <dbReference type="PROSITE" id="PS50878"/>
    </source>
</evidence>
<dbReference type="Pfam" id="PF00078">
    <property type="entry name" value="RVT_1"/>
    <property type="match status" value="1"/>
</dbReference>
<dbReference type="EMBL" id="GEBQ01023263">
    <property type="protein sequence ID" value="JAT16714.1"/>
    <property type="molecule type" value="Transcribed_RNA"/>
</dbReference>
<dbReference type="SUPFAM" id="SSF56672">
    <property type="entry name" value="DNA/RNA polymerases"/>
    <property type="match status" value="1"/>
</dbReference>
<organism evidence="2">
    <name type="scientific">Graphocephala atropunctata</name>
    <dbReference type="NCBI Taxonomy" id="36148"/>
    <lineage>
        <taxon>Eukaryota</taxon>
        <taxon>Metazoa</taxon>
        <taxon>Ecdysozoa</taxon>
        <taxon>Arthropoda</taxon>
        <taxon>Hexapoda</taxon>
        <taxon>Insecta</taxon>
        <taxon>Pterygota</taxon>
        <taxon>Neoptera</taxon>
        <taxon>Paraneoptera</taxon>
        <taxon>Hemiptera</taxon>
        <taxon>Auchenorrhyncha</taxon>
        <taxon>Membracoidea</taxon>
        <taxon>Cicadellidae</taxon>
        <taxon>Cicadellinae</taxon>
        <taxon>Cicadellini</taxon>
        <taxon>Graphocephala</taxon>
    </lineage>
</organism>
<protein>
    <recommendedName>
        <fullName evidence="1">Reverse transcriptase domain-containing protein</fullName>
    </recommendedName>
</protein>
<reference evidence="2" key="1">
    <citation type="submission" date="2015-11" db="EMBL/GenBank/DDBJ databases">
        <title>De novo transcriptome assembly of four potential Pierce s Disease insect vectors from Arizona vineyards.</title>
        <authorList>
            <person name="Tassone E.E."/>
        </authorList>
    </citation>
    <scope>NUCLEOTIDE SEQUENCE</scope>
</reference>
<proteinExistence type="predicted"/>
<name>A0A1B6KZP4_9HEMI</name>
<dbReference type="PANTHER" id="PTHR33332">
    <property type="entry name" value="REVERSE TRANSCRIPTASE DOMAIN-CONTAINING PROTEIN"/>
    <property type="match status" value="1"/>
</dbReference>
<dbReference type="AlphaFoldDB" id="A0A1B6KZP4"/>
<sequence>KRGDVQGVSNYCPISLLPVFSNIYEKAMYSRLNSHLEENRIIFDGQHGFQSGLSTITAATQFIESIIESMDRHEKVIGISMDISKAFDWVCHGMLLNKLKYMGIKGRELAWFESYLEGRHQYVEVSHVKSEWLINTQSTIKPCQFGVPQGSILGPLLFVCYINEVPCAMSHVPADNMWLYADDTSLKISGGSQEEIEVKSFLDLANIQQFFTMHNLKLNLEKTNFIAFSTKQNKYKIEPSINIENNKLKQLDEMKLLGLTIDKHLSWDGHVENICTKINSGLYALKKMSYLCNIPTLKTIYFSHIHSHIAYGISLYGATSKKNLNKILLLKKRALRIILNLKNRDSVKAHFQDLGILTVYREYILQTIMFVKEHMPEIICTDKHKYYTRGRALVETKQHNLELAMKKTSLSGLKFLRMLPNNIKHNTPKEKF</sequence>
<dbReference type="CDD" id="cd01650">
    <property type="entry name" value="RT_nLTR_like"/>
    <property type="match status" value="1"/>
</dbReference>
<gene>
    <name evidence="2" type="ORF">g.24036</name>
</gene>